<sequence>MRNNYRVIEITTTSHTEILLTPLPGIAVNDGSDNDNSEGSNNGLTMTAVSAVATTTNTTIEYTENREDDEMERGGILYMSTTGTNNNNINVKQNDDSKPQSKQCNNSVKYM</sequence>
<dbReference type="RefSeq" id="XP_020432526.1">
    <property type="nucleotide sequence ID" value="XM_020578078.1"/>
</dbReference>
<evidence type="ECO:0000256" key="1">
    <source>
        <dbReference type="SAM" id="MobiDB-lite"/>
    </source>
</evidence>
<dbReference type="InParanoid" id="D3BES5"/>
<dbReference type="GeneID" id="31362721"/>
<dbReference type="Proteomes" id="UP000001396">
    <property type="component" value="Unassembled WGS sequence"/>
</dbReference>
<evidence type="ECO:0000313" key="2">
    <source>
        <dbReference type="EMBL" id="EFA80406.1"/>
    </source>
</evidence>
<feature type="compositionally biased region" description="Polar residues" evidence="1">
    <location>
        <begin position="100"/>
        <end position="111"/>
    </location>
</feature>
<gene>
    <name evidence="2" type="ORF">PPL_07240</name>
</gene>
<reference evidence="2 3" key="1">
    <citation type="journal article" date="2011" name="Genome Res.">
        <title>Phylogeny-wide analysis of social amoeba genomes highlights ancient origins for complex intercellular communication.</title>
        <authorList>
            <person name="Heidel A.J."/>
            <person name="Lawal H.M."/>
            <person name="Felder M."/>
            <person name="Schilde C."/>
            <person name="Helps N.R."/>
            <person name="Tunggal B."/>
            <person name="Rivero F."/>
            <person name="John U."/>
            <person name="Schleicher M."/>
            <person name="Eichinger L."/>
            <person name="Platzer M."/>
            <person name="Noegel A.A."/>
            <person name="Schaap P."/>
            <person name="Gloeckner G."/>
        </authorList>
    </citation>
    <scope>NUCLEOTIDE SEQUENCE [LARGE SCALE GENOMIC DNA]</scope>
    <source>
        <strain evidence="3">ATCC 26659 / Pp 5 / PN500</strain>
    </source>
</reference>
<accession>D3BES5</accession>
<comment type="caution">
    <text evidence="2">The sequence shown here is derived from an EMBL/GenBank/DDBJ whole genome shotgun (WGS) entry which is preliminary data.</text>
</comment>
<feature type="compositionally biased region" description="Low complexity" evidence="1">
    <location>
        <begin position="81"/>
        <end position="90"/>
    </location>
</feature>
<dbReference type="AlphaFoldDB" id="D3BES5"/>
<name>D3BES5_HETP5</name>
<evidence type="ECO:0000313" key="3">
    <source>
        <dbReference type="Proteomes" id="UP000001396"/>
    </source>
</evidence>
<organism evidence="2 3">
    <name type="scientific">Heterostelium pallidum (strain ATCC 26659 / Pp 5 / PN500)</name>
    <name type="common">Cellular slime mold</name>
    <name type="synonym">Polysphondylium pallidum</name>
    <dbReference type="NCBI Taxonomy" id="670386"/>
    <lineage>
        <taxon>Eukaryota</taxon>
        <taxon>Amoebozoa</taxon>
        <taxon>Evosea</taxon>
        <taxon>Eumycetozoa</taxon>
        <taxon>Dictyostelia</taxon>
        <taxon>Acytosteliales</taxon>
        <taxon>Acytosteliaceae</taxon>
        <taxon>Heterostelium</taxon>
    </lineage>
</organism>
<feature type="region of interest" description="Disordered" evidence="1">
    <location>
        <begin position="78"/>
        <end position="111"/>
    </location>
</feature>
<dbReference type="EMBL" id="ADBJ01000031">
    <property type="protein sequence ID" value="EFA80406.1"/>
    <property type="molecule type" value="Genomic_DNA"/>
</dbReference>
<proteinExistence type="predicted"/>
<keyword evidence="3" id="KW-1185">Reference proteome</keyword>
<protein>
    <submittedName>
        <fullName evidence="2">Uncharacterized protein</fullName>
    </submittedName>
</protein>